<dbReference type="InParanoid" id="A0A4W3I0R7"/>
<dbReference type="Ensembl" id="ENSCMIT00000021148.1">
    <property type="protein sequence ID" value="ENSCMIP00000020767.1"/>
    <property type="gene ID" value="ENSCMIG00000009548.1"/>
</dbReference>
<evidence type="ECO:0000313" key="3">
    <source>
        <dbReference type="Ensembl" id="ENSCMIP00000020767.1"/>
    </source>
</evidence>
<keyword evidence="4" id="KW-1185">Reference proteome</keyword>
<dbReference type="OMA" id="PADPSCE"/>
<name>A0A4W3I0R7_CALMI</name>
<evidence type="ECO:0000259" key="2">
    <source>
        <dbReference type="PROSITE" id="PS50835"/>
    </source>
</evidence>
<dbReference type="AlphaFoldDB" id="A0A4W3I0R7"/>
<dbReference type="Pfam" id="PF13927">
    <property type="entry name" value="Ig_3"/>
    <property type="match status" value="1"/>
</dbReference>
<dbReference type="PANTHER" id="PTHR46942">
    <property type="entry name" value="SIALIC ACID-BINDING IG-LIKE LECTIN 15"/>
    <property type="match status" value="1"/>
</dbReference>
<dbReference type="InterPro" id="IPR013106">
    <property type="entry name" value="Ig_V-set"/>
</dbReference>
<evidence type="ECO:0000256" key="1">
    <source>
        <dbReference type="SAM" id="Phobius"/>
    </source>
</evidence>
<feature type="domain" description="Ig-like" evidence="2">
    <location>
        <begin position="44"/>
        <end position="139"/>
    </location>
</feature>
<dbReference type="GO" id="GO:0032956">
    <property type="term" value="P:regulation of actin cytoskeleton organization"/>
    <property type="evidence" value="ECO:0007669"/>
    <property type="project" value="TreeGrafter"/>
</dbReference>
<keyword evidence="1" id="KW-0472">Membrane</keyword>
<reference evidence="3" key="5">
    <citation type="submission" date="2025-09" db="UniProtKB">
        <authorList>
            <consortium name="Ensembl"/>
        </authorList>
    </citation>
    <scope>IDENTIFICATION</scope>
</reference>
<feature type="domain" description="Ig-like" evidence="2">
    <location>
        <begin position="157"/>
        <end position="236"/>
    </location>
</feature>
<evidence type="ECO:0000313" key="4">
    <source>
        <dbReference type="Proteomes" id="UP000314986"/>
    </source>
</evidence>
<protein>
    <submittedName>
        <fullName evidence="3">Sialic acid-binding Ig-like lectin 15</fullName>
    </submittedName>
</protein>
<keyword evidence="1" id="KW-0812">Transmembrane</keyword>
<reference evidence="4" key="3">
    <citation type="journal article" date="2014" name="Nature">
        <title>Elephant shark genome provides unique insights into gnathostome evolution.</title>
        <authorList>
            <consortium name="International Elephant Shark Genome Sequencing Consortium"/>
            <person name="Venkatesh B."/>
            <person name="Lee A.P."/>
            <person name="Ravi V."/>
            <person name="Maurya A.K."/>
            <person name="Lian M.M."/>
            <person name="Swann J.B."/>
            <person name="Ohta Y."/>
            <person name="Flajnik M.F."/>
            <person name="Sutoh Y."/>
            <person name="Kasahara M."/>
            <person name="Hoon S."/>
            <person name="Gangu V."/>
            <person name="Roy S.W."/>
            <person name="Irimia M."/>
            <person name="Korzh V."/>
            <person name="Kondrychyn I."/>
            <person name="Lim Z.W."/>
            <person name="Tay B.H."/>
            <person name="Tohari S."/>
            <person name="Kong K.W."/>
            <person name="Ho S."/>
            <person name="Lorente-Galdos B."/>
            <person name="Quilez J."/>
            <person name="Marques-Bonet T."/>
            <person name="Raney B.J."/>
            <person name="Ingham P.W."/>
            <person name="Tay A."/>
            <person name="Hillier L.W."/>
            <person name="Minx P."/>
            <person name="Boehm T."/>
            <person name="Wilson R.K."/>
            <person name="Brenner S."/>
            <person name="Warren W.C."/>
        </authorList>
    </citation>
    <scope>NUCLEOTIDE SEQUENCE [LARGE SCALE GENOMIC DNA]</scope>
</reference>
<dbReference type="InterPro" id="IPR042836">
    <property type="entry name" value="SIG15"/>
</dbReference>
<dbReference type="PROSITE" id="PS50835">
    <property type="entry name" value="IG_LIKE"/>
    <property type="match status" value="2"/>
</dbReference>
<accession>A0A4W3I0R7</accession>
<sequence length="292" mass="33020">GLSNARIIIIIIIILPVWCVCRRTVSVQVDVKVRVPSRVSGRLGAPVILPCKFNSSFAHYTTVEITVLWRTRKFFEGPVIFHSVNSANNETLIKVNARERYTLVGNPREQDASLQLDWAELEDNDQYFCRVEVSRKLIYTSKHESNPGITLEVTGQPEILNLTQHRVNQTHQILTCTAEGNPRPTITWTNPRGNQTSVTRILDHYRIESWAHNPQVTGNYTCTVTNQLGTTSRSVYYQGNEVMLSFELLLVIICVSTVLLIILLAVGVFIWRAKKDKGSYTVGHPEDDINST</sequence>
<feature type="transmembrane region" description="Helical" evidence="1">
    <location>
        <begin position="248"/>
        <end position="271"/>
    </location>
</feature>
<organism evidence="3 4">
    <name type="scientific">Callorhinchus milii</name>
    <name type="common">Ghost shark</name>
    <dbReference type="NCBI Taxonomy" id="7868"/>
    <lineage>
        <taxon>Eukaryota</taxon>
        <taxon>Metazoa</taxon>
        <taxon>Chordata</taxon>
        <taxon>Craniata</taxon>
        <taxon>Vertebrata</taxon>
        <taxon>Chondrichthyes</taxon>
        <taxon>Holocephali</taxon>
        <taxon>Chimaeriformes</taxon>
        <taxon>Callorhinchidae</taxon>
        <taxon>Callorhinchus</taxon>
    </lineage>
</organism>
<reference evidence="4" key="2">
    <citation type="journal article" date="2007" name="PLoS Biol.">
        <title>Survey sequencing and comparative analysis of the elephant shark (Callorhinchus milii) genome.</title>
        <authorList>
            <person name="Venkatesh B."/>
            <person name="Kirkness E.F."/>
            <person name="Loh Y.H."/>
            <person name="Halpern A.L."/>
            <person name="Lee A.P."/>
            <person name="Johnson J."/>
            <person name="Dandona N."/>
            <person name="Viswanathan L.D."/>
            <person name="Tay A."/>
            <person name="Venter J.C."/>
            <person name="Strausberg R.L."/>
            <person name="Brenner S."/>
        </authorList>
    </citation>
    <scope>NUCLEOTIDE SEQUENCE [LARGE SCALE GENOMIC DNA]</scope>
</reference>
<reference evidence="3" key="4">
    <citation type="submission" date="2025-08" db="UniProtKB">
        <authorList>
            <consortium name="Ensembl"/>
        </authorList>
    </citation>
    <scope>IDENTIFICATION</scope>
</reference>
<dbReference type="SUPFAM" id="SSF48726">
    <property type="entry name" value="Immunoglobulin"/>
    <property type="match status" value="2"/>
</dbReference>
<gene>
    <name evidence="3" type="primary">LOC103188798</name>
</gene>
<dbReference type="GO" id="GO:0005886">
    <property type="term" value="C:plasma membrane"/>
    <property type="evidence" value="ECO:0007669"/>
    <property type="project" value="TreeGrafter"/>
</dbReference>
<dbReference type="InterPro" id="IPR013783">
    <property type="entry name" value="Ig-like_fold"/>
</dbReference>
<keyword evidence="1" id="KW-1133">Transmembrane helix</keyword>
<dbReference type="Proteomes" id="UP000314986">
    <property type="component" value="Unassembled WGS sequence"/>
</dbReference>
<dbReference type="InterPro" id="IPR007110">
    <property type="entry name" value="Ig-like_dom"/>
</dbReference>
<dbReference type="GO" id="GO:2001204">
    <property type="term" value="P:regulation of osteoclast development"/>
    <property type="evidence" value="ECO:0007669"/>
    <property type="project" value="TreeGrafter"/>
</dbReference>
<reference evidence="4" key="1">
    <citation type="journal article" date="2006" name="Science">
        <title>Ancient noncoding elements conserved in the human genome.</title>
        <authorList>
            <person name="Venkatesh B."/>
            <person name="Kirkness E.F."/>
            <person name="Loh Y.H."/>
            <person name="Halpern A.L."/>
            <person name="Lee A.P."/>
            <person name="Johnson J."/>
            <person name="Dandona N."/>
            <person name="Viswanathan L.D."/>
            <person name="Tay A."/>
            <person name="Venter J.C."/>
            <person name="Strausberg R.L."/>
            <person name="Brenner S."/>
        </authorList>
    </citation>
    <scope>NUCLEOTIDE SEQUENCE [LARGE SCALE GENOMIC DNA]</scope>
</reference>
<dbReference type="Gene3D" id="2.60.40.10">
    <property type="entry name" value="Immunoglobulins"/>
    <property type="match status" value="2"/>
</dbReference>
<dbReference type="InterPro" id="IPR003599">
    <property type="entry name" value="Ig_sub"/>
</dbReference>
<dbReference type="SMART" id="SM00409">
    <property type="entry name" value="IG"/>
    <property type="match status" value="2"/>
</dbReference>
<dbReference type="InterPro" id="IPR036179">
    <property type="entry name" value="Ig-like_dom_sf"/>
</dbReference>
<dbReference type="GO" id="GO:0045124">
    <property type="term" value="P:regulation of bone resorption"/>
    <property type="evidence" value="ECO:0007669"/>
    <property type="project" value="TreeGrafter"/>
</dbReference>
<dbReference type="PANTHER" id="PTHR46942:SF1">
    <property type="entry name" value="SIALIC ACID-BINDING IG-LIKE LECTIN 15"/>
    <property type="match status" value="1"/>
</dbReference>
<proteinExistence type="predicted"/>
<dbReference type="GeneTree" id="ENSGT01060000248852"/>
<dbReference type="Pfam" id="PF07686">
    <property type="entry name" value="V-set"/>
    <property type="match status" value="1"/>
</dbReference>